<dbReference type="GO" id="GO:0016614">
    <property type="term" value="F:oxidoreductase activity, acting on CH-OH group of donors"/>
    <property type="evidence" value="ECO:0007669"/>
    <property type="project" value="InterPro"/>
</dbReference>
<gene>
    <name evidence="8" type="ORF">EFQ99_09890</name>
</gene>
<evidence type="ECO:0000256" key="3">
    <source>
        <dbReference type="ARBA" id="ARBA00022630"/>
    </source>
</evidence>
<name>A0A432PMH5_9HYPH</name>
<dbReference type="PANTHER" id="PTHR42784">
    <property type="entry name" value="PYRANOSE 2-OXIDASE"/>
    <property type="match status" value="1"/>
</dbReference>
<evidence type="ECO:0000256" key="4">
    <source>
        <dbReference type="ARBA" id="ARBA00022827"/>
    </source>
</evidence>
<dbReference type="InterPro" id="IPR007867">
    <property type="entry name" value="GMC_OxRtase_C"/>
</dbReference>
<keyword evidence="3" id="KW-0285">Flavoprotein</keyword>
<evidence type="ECO:0000256" key="2">
    <source>
        <dbReference type="ARBA" id="ARBA00010790"/>
    </source>
</evidence>
<evidence type="ECO:0000313" key="8">
    <source>
        <dbReference type="EMBL" id="RUM25091.1"/>
    </source>
</evidence>
<keyword evidence="5" id="KW-0560">Oxidoreductase</keyword>
<keyword evidence="9" id="KW-1185">Reference proteome</keyword>
<dbReference type="RefSeq" id="WP_126920876.1">
    <property type="nucleotide sequence ID" value="NZ_ML133688.1"/>
</dbReference>
<evidence type="ECO:0000256" key="1">
    <source>
        <dbReference type="ARBA" id="ARBA00001974"/>
    </source>
</evidence>
<dbReference type="SUPFAM" id="SSF51905">
    <property type="entry name" value="FAD/NAD(P)-binding domain"/>
    <property type="match status" value="1"/>
</dbReference>
<evidence type="ECO:0000259" key="6">
    <source>
        <dbReference type="Pfam" id="PF00732"/>
    </source>
</evidence>
<comment type="similarity">
    <text evidence="2">Belongs to the GMC oxidoreductase family.</text>
</comment>
<dbReference type="Pfam" id="PF00732">
    <property type="entry name" value="GMC_oxred_N"/>
    <property type="match status" value="1"/>
</dbReference>
<feature type="domain" description="Glucose-methanol-choline oxidoreductase N-terminal" evidence="6">
    <location>
        <begin position="200"/>
        <end position="298"/>
    </location>
</feature>
<dbReference type="Pfam" id="PF05199">
    <property type="entry name" value="GMC_oxred_C"/>
    <property type="match status" value="1"/>
</dbReference>
<dbReference type="OrthoDB" id="9798604at2"/>
<dbReference type="EMBL" id="RJTH01000003">
    <property type="protein sequence ID" value="RUM25091.1"/>
    <property type="molecule type" value="Genomic_DNA"/>
</dbReference>
<organism evidence="8 9">
    <name type="scientific">Rhizobium vallis</name>
    <dbReference type="NCBI Taxonomy" id="634290"/>
    <lineage>
        <taxon>Bacteria</taxon>
        <taxon>Pseudomonadati</taxon>
        <taxon>Pseudomonadota</taxon>
        <taxon>Alphaproteobacteria</taxon>
        <taxon>Hyphomicrobiales</taxon>
        <taxon>Rhizobiaceae</taxon>
        <taxon>Rhizobium/Agrobacterium group</taxon>
        <taxon>Rhizobium</taxon>
    </lineage>
</organism>
<evidence type="ECO:0000313" key="9">
    <source>
        <dbReference type="Proteomes" id="UP000278823"/>
    </source>
</evidence>
<protein>
    <submittedName>
        <fullName evidence="8">GMC family oxidoreductase</fullName>
    </submittedName>
</protein>
<dbReference type="AlphaFoldDB" id="A0A432PMH5"/>
<proteinExistence type="inferred from homology"/>
<comment type="cofactor">
    <cofactor evidence="1">
        <name>FAD</name>
        <dbReference type="ChEBI" id="CHEBI:57692"/>
    </cofactor>
</comment>
<dbReference type="Proteomes" id="UP000278823">
    <property type="component" value="Unassembled WGS sequence"/>
</dbReference>
<comment type="caution">
    <text evidence="8">The sequence shown here is derived from an EMBL/GenBank/DDBJ whole genome shotgun (WGS) entry which is preliminary data.</text>
</comment>
<dbReference type="PANTHER" id="PTHR42784:SF1">
    <property type="entry name" value="PYRANOSE 2-OXIDASE"/>
    <property type="match status" value="1"/>
</dbReference>
<evidence type="ECO:0000256" key="5">
    <source>
        <dbReference type="ARBA" id="ARBA00023002"/>
    </source>
</evidence>
<dbReference type="InterPro" id="IPR051473">
    <property type="entry name" value="P2Ox-like"/>
</dbReference>
<dbReference type="InterPro" id="IPR000172">
    <property type="entry name" value="GMC_OxRdtase_N"/>
</dbReference>
<dbReference type="Gene3D" id="3.50.50.60">
    <property type="entry name" value="FAD/NAD(P)-binding domain"/>
    <property type="match status" value="2"/>
</dbReference>
<feature type="domain" description="Glucose-methanol-choline oxidoreductase C-terminal" evidence="7">
    <location>
        <begin position="432"/>
        <end position="484"/>
    </location>
</feature>
<dbReference type="GO" id="GO:0050660">
    <property type="term" value="F:flavin adenine dinucleotide binding"/>
    <property type="evidence" value="ECO:0007669"/>
    <property type="project" value="InterPro"/>
</dbReference>
<sequence length="518" mass="56824">MSGSPDIIIIGSGVGGSTVAAGLAVSGAQILILEAGDHIPDLPVNRDQRAIFQRGHFRPKETWYEANGKGFNPGNYYNVGGNSKFYGAVLSRYRRQDFDVIEHREGVSPAWPFPYEELEPWYSRAEQLYQVRGSLGEDPTEPYHSAAYDYPPVPDEAPIADVRARLKEKGLHPFSLPLGLDLDAWLSKARTPWDAHPNARDGKMDAETAALALALKHENVRLETNARVTKLETGAGSRIDRVIYVKNGQAVTVSPKIVILSAGAVQSSVLLLRSKNDRFPKGLANSSDQVGRNFMNHNASAVIGVSPKFRNTAVYQKTFAFNDFYLSDGEGGPPLGNVQLLGRISEKVLKGSLPQAPEWLLRFITNHAIDFYAMSEDVPNPESRVMVDGDRIILQWQRTNWDAHLALVAKLKTILKSIGFPIVLSRPFDKRTPSHQCGTIRIGNDPATAPLDTYCRSYDHENLFVVDAGFLPTSAAVNPALTIASQALRVAGHIASKDLQTGVPGSERLTHAENRSTL</sequence>
<keyword evidence="4" id="KW-0274">FAD</keyword>
<evidence type="ECO:0000259" key="7">
    <source>
        <dbReference type="Pfam" id="PF05199"/>
    </source>
</evidence>
<reference evidence="9" key="1">
    <citation type="submission" date="2018-11" db="EMBL/GenBank/DDBJ databases">
        <title>Rhizobium chutanense sp. nov., isolated from root nodules of Phaseolus vulgaris in China.</title>
        <authorList>
            <person name="Huo Y."/>
        </authorList>
    </citation>
    <scope>NUCLEOTIDE SEQUENCE [LARGE SCALE GENOMIC DNA]</scope>
    <source>
        <strain evidence="9">CCBAU 65647</strain>
    </source>
</reference>
<accession>A0A432PMH5</accession>
<dbReference type="InterPro" id="IPR036188">
    <property type="entry name" value="FAD/NAD-bd_sf"/>
</dbReference>